<dbReference type="EMBL" id="FNCE01000002">
    <property type="protein sequence ID" value="SDF82469.1"/>
    <property type="molecule type" value="Genomic_DNA"/>
</dbReference>
<dbReference type="GO" id="GO:0005886">
    <property type="term" value="C:plasma membrane"/>
    <property type="evidence" value="ECO:0007669"/>
    <property type="project" value="TreeGrafter"/>
</dbReference>
<name>A0A1G7PA44_9PROT</name>
<dbReference type="Gene3D" id="3.40.50.300">
    <property type="entry name" value="P-loop containing nucleotide triphosphate hydrolases"/>
    <property type="match status" value="1"/>
</dbReference>
<organism evidence="2 3">
    <name type="scientific">Limimonas halophila</name>
    <dbReference type="NCBI Taxonomy" id="1082479"/>
    <lineage>
        <taxon>Bacteria</taxon>
        <taxon>Pseudomonadati</taxon>
        <taxon>Pseudomonadota</taxon>
        <taxon>Alphaproteobacteria</taxon>
        <taxon>Rhodospirillales</taxon>
        <taxon>Rhodovibrionaceae</taxon>
        <taxon>Limimonas</taxon>
    </lineage>
</organism>
<dbReference type="STRING" id="1082479.SAMN05216241_102470"/>
<dbReference type="SUPFAM" id="SSF52540">
    <property type="entry name" value="P-loop containing nucleoside triphosphate hydrolases"/>
    <property type="match status" value="1"/>
</dbReference>
<dbReference type="InterPro" id="IPR055199">
    <property type="entry name" value="Hda_lid"/>
</dbReference>
<dbReference type="GO" id="GO:0006270">
    <property type="term" value="P:DNA replication initiation"/>
    <property type="evidence" value="ECO:0007669"/>
    <property type="project" value="TreeGrafter"/>
</dbReference>
<dbReference type="PANTHER" id="PTHR30050">
    <property type="entry name" value="CHROMOSOMAL REPLICATION INITIATOR PROTEIN DNAA"/>
    <property type="match status" value="1"/>
</dbReference>
<keyword evidence="3" id="KW-1185">Reference proteome</keyword>
<evidence type="ECO:0000259" key="1">
    <source>
        <dbReference type="Pfam" id="PF22688"/>
    </source>
</evidence>
<sequence>MSENGRQLPLDLPHRPALGRADFLVAPANEVAVAWLDRWPEWPGSVLVLTGPAGSGKTHLAAVWQRMSGAVALDGAALAEGTAPAELLGDATAAVLDDADALFTAGDHGERLERQLLHLVNHMREAGGHLLITAREHPSRWPVALPDLASRLAAAAVADLGPPDDQLIAAVLVKLFADRQLKVPPEVVRFLLPRMERSFAAARRIVAALDHASLAAKREITVPLARDVLAREGDATGHVEPGEPTSG</sequence>
<dbReference type="RefSeq" id="WP_090019071.1">
    <property type="nucleotide sequence ID" value="NZ_FNCE01000002.1"/>
</dbReference>
<reference evidence="2 3" key="1">
    <citation type="submission" date="2016-10" db="EMBL/GenBank/DDBJ databases">
        <authorList>
            <person name="de Groot N.N."/>
        </authorList>
    </citation>
    <scope>NUCLEOTIDE SEQUENCE [LARGE SCALE GENOMIC DNA]</scope>
    <source>
        <strain evidence="2 3">DSM 25584</strain>
    </source>
</reference>
<dbReference type="InterPro" id="IPR027417">
    <property type="entry name" value="P-loop_NTPase"/>
</dbReference>
<evidence type="ECO:0000313" key="3">
    <source>
        <dbReference type="Proteomes" id="UP000199415"/>
    </source>
</evidence>
<dbReference type="OrthoDB" id="7390113at2"/>
<dbReference type="AlphaFoldDB" id="A0A1G7PA44"/>
<protein>
    <submittedName>
        <fullName evidence="2">DnaA regulatory inactivator Hda</fullName>
    </submittedName>
</protein>
<accession>A0A1G7PA44</accession>
<dbReference type="PANTHER" id="PTHR30050:SF5">
    <property type="entry name" value="DNAA REGULATORY INACTIVATOR HDA"/>
    <property type="match status" value="1"/>
</dbReference>
<evidence type="ECO:0000313" key="2">
    <source>
        <dbReference type="EMBL" id="SDF82469.1"/>
    </source>
</evidence>
<dbReference type="GO" id="GO:0003688">
    <property type="term" value="F:DNA replication origin binding"/>
    <property type="evidence" value="ECO:0007669"/>
    <property type="project" value="TreeGrafter"/>
</dbReference>
<feature type="domain" description="Hda lid" evidence="1">
    <location>
        <begin position="171"/>
        <end position="229"/>
    </location>
</feature>
<dbReference type="Gene3D" id="1.10.8.60">
    <property type="match status" value="1"/>
</dbReference>
<dbReference type="Pfam" id="PF22688">
    <property type="entry name" value="Hda_lid"/>
    <property type="match status" value="1"/>
</dbReference>
<gene>
    <name evidence="2" type="ORF">SAMN05216241_102470</name>
</gene>
<dbReference type="Proteomes" id="UP000199415">
    <property type="component" value="Unassembled WGS sequence"/>
</dbReference>
<proteinExistence type="predicted"/>